<evidence type="ECO:0000313" key="1">
    <source>
        <dbReference type="EMBL" id="GCA62096.1"/>
    </source>
</evidence>
<sequence length="331" mass="36550">MVPVSPTETFCSGLWENSKVTKPDLAVLNRRCTRLFHINSRSSANQLDHIGRGHDASLQSDRSPYMQTPFSTEIRDVLECGVWRHSTDEYTGHIDHFWDPIQPHPRAKGLKPIVVGGMVYFVPTTDIDVISVLSLDLSTGEWTEHQGPRVHGHVTTLTETLHGCLCVIVSSGTEAILGVWLCDVADGYRWHCATEALGGSRDMVEGHSSTRIGYKDGSITINYDSDGGVKALLLDRALRVTPVQTDRHQGDVSLSRCDLKAHRQGSNPLTVHDPVSGVWWRPDNVPDDLPHRLVPMAGDMVLALGDDALPYLVDLRECISHVSAHAMLCDK</sequence>
<gene>
    <name evidence="1" type="ORF">KIPB_001168</name>
</gene>
<dbReference type="EMBL" id="BDIP01000158">
    <property type="protein sequence ID" value="GCA62096.1"/>
    <property type="molecule type" value="Genomic_DNA"/>
</dbReference>
<protein>
    <submittedName>
        <fullName evidence="1">Uncharacterized protein</fullName>
    </submittedName>
</protein>
<accession>A0A391NP04</accession>
<organism evidence="1 2">
    <name type="scientific">Kipferlia bialata</name>
    <dbReference type="NCBI Taxonomy" id="797122"/>
    <lineage>
        <taxon>Eukaryota</taxon>
        <taxon>Metamonada</taxon>
        <taxon>Carpediemonas-like organisms</taxon>
        <taxon>Kipferlia</taxon>
    </lineage>
</organism>
<keyword evidence="2" id="KW-1185">Reference proteome</keyword>
<reference evidence="1 2" key="1">
    <citation type="journal article" date="2018" name="PLoS ONE">
        <title>The draft genome of Kipferlia bialata reveals reductive genome evolution in fornicate parasites.</title>
        <authorList>
            <person name="Tanifuji G."/>
            <person name="Takabayashi S."/>
            <person name="Kume K."/>
            <person name="Takagi M."/>
            <person name="Nakayama T."/>
            <person name="Kamikawa R."/>
            <person name="Inagaki Y."/>
            <person name="Hashimoto T."/>
        </authorList>
    </citation>
    <scope>NUCLEOTIDE SEQUENCE [LARGE SCALE GENOMIC DNA]</scope>
    <source>
        <strain evidence="1">NY0173</strain>
    </source>
</reference>
<dbReference type="Proteomes" id="UP000265618">
    <property type="component" value="Unassembled WGS sequence"/>
</dbReference>
<dbReference type="AlphaFoldDB" id="A0A391NP04"/>
<proteinExistence type="predicted"/>
<comment type="caution">
    <text evidence="1">The sequence shown here is derived from an EMBL/GenBank/DDBJ whole genome shotgun (WGS) entry which is preliminary data.</text>
</comment>
<name>A0A391NP04_9EUKA</name>
<evidence type="ECO:0000313" key="2">
    <source>
        <dbReference type="Proteomes" id="UP000265618"/>
    </source>
</evidence>